<dbReference type="SMART" id="SM00209">
    <property type="entry name" value="TSP1"/>
    <property type="match status" value="1"/>
</dbReference>
<evidence type="ECO:0000256" key="3">
    <source>
        <dbReference type="ARBA" id="ARBA00023157"/>
    </source>
</evidence>
<keyword evidence="5" id="KW-1133">Transmembrane helix</keyword>
<reference evidence="6" key="2">
    <citation type="submission" date="2025-08" db="UniProtKB">
        <authorList>
            <consortium name="Ensembl"/>
        </authorList>
    </citation>
    <scope>IDENTIFICATION</scope>
</reference>
<dbReference type="GO" id="GO:0031012">
    <property type="term" value="C:extracellular matrix"/>
    <property type="evidence" value="ECO:0007669"/>
    <property type="project" value="TreeGrafter"/>
</dbReference>
<dbReference type="GO" id="GO:0005576">
    <property type="term" value="C:extracellular region"/>
    <property type="evidence" value="ECO:0007669"/>
    <property type="project" value="UniProtKB-SubCell"/>
</dbReference>
<reference evidence="6" key="3">
    <citation type="submission" date="2025-09" db="UniProtKB">
        <authorList>
            <consortium name="Ensembl"/>
        </authorList>
    </citation>
    <scope>IDENTIFICATION</scope>
</reference>
<dbReference type="SUPFAM" id="SSF82895">
    <property type="entry name" value="TSP-1 type 1 repeat"/>
    <property type="match status" value="1"/>
</dbReference>
<evidence type="ECO:0000256" key="5">
    <source>
        <dbReference type="SAM" id="Phobius"/>
    </source>
</evidence>
<feature type="disulfide bond" evidence="4">
    <location>
        <begin position="56"/>
        <end position="84"/>
    </location>
</feature>
<dbReference type="PANTHER" id="PTHR13723">
    <property type="entry name" value="ADAMTS A DISINTEGRIN AND METALLOPROTEASE WITH THROMBOSPONDIN MOTIFS PROTEASE"/>
    <property type="match status" value="1"/>
</dbReference>
<accession>A0A667Z0I3</accession>
<dbReference type="InterPro" id="IPR000884">
    <property type="entry name" value="TSP1_rpt"/>
</dbReference>
<keyword evidence="5" id="KW-0812">Transmembrane</keyword>
<dbReference type="GeneTree" id="ENSGT00940000156891"/>
<dbReference type="Ensembl" id="ENSMMDT00005027382.1">
    <property type="protein sequence ID" value="ENSMMDP00005026826.1"/>
    <property type="gene ID" value="ENSMMDG00005012774.1"/>
</dbReference>
<dbReference type="Proteomes" id="UP000472263">
    <property type="component" value="Chromosome 22"/>
</dbReference>
<keyword evidence="2" id="KW-0964">Secreted</keyword>
<dbReference type="Gene3D" id="3.40.1620.60">
    <property type="match status" value="1"/>
</dbReference>
<evidence type="ECO:0000313" key="6">
    <source>
        <dbReference type="Ensembl" id="ENSMMDP00005026826.1"/>
    </source>
</evidence>
<reference evidence="6" key="1">
    <citation type="submission" date="2019-06" db="EMBL/GenBank/DDBJ databases">
        <authorList>
            <consortium name="Wellcome Sanger Institute Data Sharing"/>
        </authorList>
    </citation>
    <scope>NUCLEOTIDE SEQUENCE [LARGE SCALE GENOMIC DNA]</scope>
</reference>
<dbReference type="PANTHER" id="PTHR13723:SF281">
    <property type="entry name" value="PAPILIN"/>
    <property type="match status" value="1"/>
</dbReference>
<dbReference type="Gene3D" id="2.20.100.10">
    <property type="entry name" value="Thrombospondin type-1 (TSP1) repeat"/>
    <property type="match status" value="1"/>
</dbReference>
<keyword evidence="3 4" id="KW-1015">Disulfide bond</keyword>
<dbReference type="GO" id="GO:0006508">
    <property type="term" value="P:proteolysis"/>
    <property type="evidence" value="ECO:0007669"/>
    <property type="project" value="TreeGrafter"/>
</dbReference>
<dbReference type="InterPro" id="IPR013273">
    <property type="entry name" value="ADAMTS/ADAMTS-like"/>
</dbReference>
<name>A0A667Z0I3_9TELE</name>
<dbReference type="GO" id="GO:0030198">
    <property type="term" value="P:extracellular matrix organization"/>
    <property type="evidence" value="ECO:0007669"/>
    <property type="project" value="InterPro"/>
</dbReference>
<keyword evidence="5" id="KW-0472">Membrane</keyword>
<dbReference type="PROSITE" id="PS50092">
    <property type="entry name" value="TSP1"/>
    <property type="match status" value="1"/>
</dbReference>
<evidence type="ECO:0000256" key="4">
    <source>
        <dbReference type="PIRSR" id="PIRSR613273-3"/>
    </source>
</evidence>
<feature type="transmembrane region" description="Helical" evidence="5">
    <location>
        <begin position="12"/>
        <end position="32"/>
    </location>
</feature>
<sequence length="177" mass="20626">RMRGREASPSEFFFFFFFSTQLSRFITLQYLFALVNHIEYAGLLPWSPYGECSRTCGSGVTVRTRRCITQRYIISYRSCNIQDCPEGSRDFREEQCSQFDGTDFQGKLYKWMPYYGAENPCELNCMPKGENFFYRHRSAVVDGTPCHPGRRDICVEGVCKVGVYYESESECVLMHSF</sequence>
<gene>
    <name evidence="6" type="primary">PAPLN</name>
</gene>
<dbReference type="AlphaFoldDB" id="A0A667Z0I3"/>
<feature type="disulfide bond" evidence="4">
    <location>
        <begin position="52"/>
        <end position="79"/>
    </location>
</feature>
<keyword evidence="7" id="KW-1185">Reference proteome</keyword>
<protein>
    <submittedName>
        <fullName evidence="6">Papilin, proteoglycan like sulfated glycoprotein</fullName>
    </submittedName>
</protein>
<dbReference type="InterPro" id="IPR050439">
    <property type="entry name" value="ADAMTS_ADAMTS-like"/>
</dbReference>
<dbReference type="PRINTS" id="PR01857">
    <property type="entry name" value="ADAMTSFAMILY"/>
</dbReference>
<evidence type="ECO:0000256" key="1">
    <source>
        <dbReference type="ARBA" id="ARBA00004613"/>
    </source>
</evidence>
<dbReference type="InterPro" id="IPR036383">
    <property type="entry name" value="TSP1_rpt_sf"/>
</dbReference>
<evidence type="ECO:0000313" key="7">
    <source>
        <dbReference type="Proteomes" id="UP000472263"/>
    </source>
</evidence>
<comment type="subcellular location">
    <subcellularLocation>
        <location evidence="1">Secreted</location>
    </subcellularLocation>
</comment>
<dbReference type="Pfam" id="PF00090">
    <property type="entry name" value="TSP_1"/>
    <property type="match status" value="1"/>
</dbReference>
<organism evidence="6 7">
    <name type="scientific">Myripristis murdjan</name>
    <name type="common">pinecone soldierfish</name>
    <dbReference type="NCBI Taxonomy" id="586833"/>
    <lineage>
        <taxon>Eukaryota</taxon>
        <taxon>Metazoa</taxon>
        <taxon>Chordata</taxon>
        <taxon>Craniata</taxon>
        <taxon>Vertebrata</taxon>
        <taxon>Euteleostomi</taxon>
        <taxon>Actinopterygii</taxon>
        <taxon>Neopterygii</taxon>
        <taxon>Teleostei</taxon>
        <taxon>Neoteleostei</taxon>
        <taxon>Acanthomorphata</taxon>
        <taxon>Holocentriformes</taxon>
        <taxon>Holocentridae</taxon>
        <taxon>Myripristis</taxon>
    </lineage>
</organism>
<evidence type="ECO:0000256" key="2">
    <source>
        <dbReference type="ARBA" id="ARBA00022525"/>
    </source>
</evidence>
<dbReference type="GO" id="GO:0004222">
    <property type="term" value="F:metalloendopeptidase activity"/>
    <property type="evidence" value="ECO:0007669"/>
    <property type="project" value="TreeGrafter"/>
</dbReference>
<proteinExistence type="predicted"/>